<evidence type="ECO:0000256" key="2">
    <source>
        <dbReference type="ARBA" id="ARBA00022679"/>
    </source>
</evidence>
<keyword evidence="8" id="KW-1185">Reference proteome</keyword>
<dbReference type="OMA" id="HELPIGC"/>
<dbReference type="GO" id="GO:0005524">
    <property type="term" value="F:ATP binding"/>
    <property type="evidence" value="ECO:0007669"/>
    <property type="project" value="UniProtKB-KW"/>
</dbReference>
<feature type="non-terminal residue" evidence="7">
    <location>
        <position position="226"/>
    </location>
</feature>
<dbReference type="EMBL" id="KK114762">
    <property type="protein sequence ID" value="KFM63239.1"/>
    <property type="molecule type" value="Genomic_DNA"/>
</dbReference>
<evidence type="ECO:0000256" key="1">
    <source>
        <dbReference type="ARBA" id="ARBA00012023"/>
    </source>
</evidence>
<evidence type="ECO:0000256" key="5">
    <source>
        <dbReference type="ARBA" id="ARBA00022840"/>
    </source>
</evidence>
<dbReference type="PANTHER" id="PTHR14456:SF2">
    <property type="entry name" value="INOSITOL-PENTAKISPHOSPHATE 2-KINASE"/>
    <property type="match status" value="1"/>
</dbReference>
<evidence type="ECO:0000313" key="8">
    <source>
        <dbReference type="Proteomes" id="UP000054359"/>
    </source>
</evidence>
<comment type="function">
    <text evidence="6">Phosphorylates Ins(1,3,4,5,6)P5 at position 2 to form Ins(1,2,3,4,5,6)P6 (InsP6 or phytate).</text>
</comment>
<dbReference type="Pfam" id="PF06090">
    <property type="entry name" value="Ins_P5_2-kin"/>
    <property type="match status" value="1"/>
</dbReference>
<keyword evidence="4 6" id="KW-0418">Kinase</keyword>
<name>A0A087TDQ0_STEMI</name>
<dbReference type="InterPro" id="IPR009286">
    <property type="entry name" value="Ins_P5_2-kin"/>
</dbReference>
<dbReference type="GO" id="GO:0035299">
    <property type="term" value="F:inositol-1,3,4,5,6-pentakisphosphate 2-kinase activity"/>
    <property type="evidence" value="ECO:0007669"/>
    <property type="project" value="UniProtKB-EC"/>
</dbReference>
<evidence type="ECO:0000256" key="6">
    <source>
        <dbReference type="RuleBase" id="RU364126"/>
    </source>
</evidence>
<organism evidence="7 8">
    <name type="scientific">Stegodyphus mimosarum</name>
    <name type="common">African social velvet spider</name>
    <dbReference type="NCBI Taxonomy" id="407821"/>
    <lineage>
        <taxon>Eukaryota</taxon>
        <taxon>Metazoa</taxon>
        <taxon>Ecdysozoa</taxon>
        <taxon>Arthropoda</taxon>
        <taxon>Chelicerata</taxon>
        <taxon>Arachnida</taxon>
        <taxon>Araneae</taxon>
        <taxon>Araneomorphae</taxon>
        <taxon>Entelegynae</taxon>
        <taxon>Eresoidea</taxon>
        <taxon>Eresidae</taxon>
        <taxon>Stegodyphus</taxon>
    </lineage>
</organism>
<dbReference type="GO" id="GO:0032958">
    <property type="term" value="P:inositol phosphate biosynthetic process"/>
    <property type="evidence" value="ECO:0007669"/>
    <property type="project" value="TreeGrafter"/>
</dbReference>
<keyword evidence="5 6" id="KW-0067">ATP-binding</keyword>
<dbReference type="OrthoDB" id="272370at2759"/>
<dbReference type="PANTHER" id="PTHR14456">
    <property type="entry name" value="INOSITOL POLYPHOSPHATE KINASE 1"/>
    <property type="match status" value="1"/>
</dbReference>
<dbReference type="EC" id="2.7.1.158" evidence="1 6"/>
<evidence type="ECO:0000313" key="7">
    <source>
        <dbReference type="EMBL" id="KFM63239.1"/>
    </source>
</evidence>
<proteinExistence type="predicted"/>
<dbReference type="STRING" id="407821.A0A087TDQ0"/>
<comment type="catalytic activity">
    <reaction evidence="6">
        <text>1D-myo-inositol 1,3,4,5,6-pentakisphosphate + ATP = 1D-myo-inositol hexakisphosphate + ADP + H(+)</text>
        <dbReference type="Rhea" id="RHEA:20313"/>
        <dbReference type="ChEBI" id="CHEBI:15378"/>
        <dbReference type="ChEBI" id="CHEBI:30616"/>
        <dbReference type="ChEBI" id="CHEBI:57733"/>
        <dbReference type="ChEBI" id="CHEBI:58130"/>
        <dbReference type="ChEBI" id="CHEBI:456216"/>
        <dbReference type="EC" id="2.7.1.158"/>
    </reaction>
</comment>
<comment type="domain">
    <text evidence="6">The EXKPK motif is conserved in inositol-pentakisphosphate 2-kinases of both family 1 and 2.</text>
</comment>
<keyword evidence="3 6" id="KW-0547">Nucleotide-binding</keyword>
<gene>
    <name evidence="7" type="ORF">X975_25082</name>
</gene>
<protein>
    <recommendedName>
        <fullName evidence="1 6">Inositol-pentakisphosphate 2-kinase</fullName>
        <ecNumber evidence="1 6">2.7.1.158</ecNumber>
    </recommendedName>
</protein>
<accession>A0A087TDQ0</accession>
<reference evidence="7 8" key="1">
    <citation type="submission" date="2013-11" db="EMBL/GenBank/DDBJ databases">
        <title>Genome sequencing of Stegodyphus mimosarum.</title>
        <authorList>
            <person name="Bechsgaard J."/>
        </authorList>
    </citation>
    <scope>NUCLEOTIDE SEQUENCE [LARGE SCALE GENOMIC DNA]</scope>
</reference>
<dbReference type="GO" id="GO:0005634">
    <property type="term" value="C:nucleus"/>
    <property type="evidence" value="ECO:0007669"/>
    <property type="project" value="TreeGrafter"/>
</dbReference>
<dbReference type="Proteomes" id="UP000054359">
    <property type="component" value="Unassembled WGS sequence"/>
</dbReference>
<evidence type="ECO:0000256" key="4">
    <source>
        <dbReference type="ARBA" id="ARBA00022777"/>
    </source>
</evidence>
<evidence type="ECO:0000256" key="3">
    <source>
        <dbReference type="ARBA" id="ARBA00022741"/>
    </source>
</evidence>
<dbReference type="AlphaFoldDB" id="A0A087TDQ0"/>
<sequence>MLPDYCSLPPHLKNYPSFGPVISVEIKPKQGFMLQDEFLLPGQSFVPMRMCRFCMMQQYKVKQGVISEKSGYCPTDLYSGCPIRMRHSLKMLLKTPQNNFRIFKDQKLIYSEEKKSNLNDVLSDFFDVNDKLSYSDLLCTLIIQVLLRPLEAVNLPISSAKKVSQMCINAYSGCSKFDPCHFLPVGCVLDKILRVQTLASFCISDVYSLYLKIKSCNTHQRFDNIG</sequence>
<keyword evidence="2 6" id="KW-0808">Transferase</keyword>